<accession>A0A1G9ZY10</accession>
<keyword evidence="3" id="KW-1185">Reference proteome</keyword>
<evidence type="ECO:0000256" key="1">
    <source>
        <dbReference type="SAM" id="MobiDB-lite"/>
    </source>
</evidence>
<sequence>MSTKMITKMTDRPVVLACPPGVSMASVRGTGLSLVPALLPVFPARVRNERPTQASAAAAKAQAPAYAFAAVANGAGAFSARGAEAGAAGQPIGQQKTTQHGKWAFRGLEPWSDPA</sequence>
<feature type="region of interest" description="Disordered" evidence="1">
    <location>
        <begin position="88"/>
        <end position="115"/>
    </location>
</feature>
<dbReference type="EMBL" id="FNIE01000003">
    <property type="protein sequence ID" value="SDN26339.1"/>
    <property type="molecule type" value="Genomic_DNA"/>
</dbReference>
<protein>
    <submittedName>
        <fullName evidence="2">Uncharacterized protein</fullName>
    </submittedName>
</protein>
<evidence type="ECO:0000313" key="2">
    <source>
        <dbReference type="EMBL" id="SDN26339.1"/>
    </source>
</evidence>
<evidence type="ECO:0000313" key="3">
    <source>
        <dbReference type="Proteomes" id="UP000199341"/>
    </source>
</evidence>
<organism evidence="2 3">
    <name type="scientific">Actinacidiphila guanduensis</name>
    <dbReference type="NCBI Taxonomy" id="310781"/>
    <lineage>
        <taxon>Bacteria</taxon>
        <taxon>Bacillati</taxon>
        <taxon>Actinomycetota</taxon>
        <taxon>Actinomycetes</taxon>
        <taxon>Kitasatosporales</taxon>
        <taxon>Streptomycetaceae</taxon>
        <taxon>Actinacidiphila</taxon>
    </lineage>
</organism>
<dbReference type="STRING" id="310781.SAMN05216259_103349"/>
<gene>
    <name evidence="2" type="ORF">SAMN05216259_103349</name>
</gene>
<proteinExistence type="predicted"/>
<dbReference type="Proteomes" id="UP000199341">
    <property type="component" value="Unassembled WGS sequence"/>
</dbReference>
<name>A0A1G9ZY10_9ACTN</name>
<dbReference type="AlphaFoldDB" id="A0A1G9ZY10"/>
<reference evidence="2 3" key="1">
    <citation type="submission" date="2016-10" db="EMBL/GenBank/DDBJ databases">
        <authorList>
            <person name="de Groot N.N."/>
        </authorList>
    </citation>
    <scope>NUCLEOTIDE SEQUENCE [LARGE SCALE GENOMIC DNA]</scope>
    <source>
        <strain evidence="2 3">CGMCC 4.2022</strain>
    </source>
</reference>